<comment type="caution">
    <text evidence="1">The sequence shown here is derived from an EMBL/GenBank/DDBJ whole genome shotgun (WGS) entry which is preliminary data.</text>
</comment>
<reference evidence="2" key="1">
    <citation type="journal article" date="2012" name="Science">
        <title>The Paleozoic origin of enzymatic lignin decomposition reconstructed from 31 fungal genomes.</title>
        <authorList>
            <person name="Floudas D."/>
            <person name="Binder M."/>
            <person name="Riley R."/>
            <person name="Barry K."/>
            <person name="Blanchette R.A."/>
            <person name="Henrissat B."/>
            <person name="Martinez A.T."/>
            <person name="Otillar R."/>
            <person name="Spatafora J.W."/>
            <person name="Yadav J.S."/>
            <person name="Aerts A."/>
            <person name="Benoit I."/>
            <person name="Boyd A."/>
            <person name="Carlson A."/>
            <person name="Copeland A."/>
            <person name="Coutinho P.M."/>
            <person name="de Vries R.P."/>
            <person name="Ferreira P."/>
            <person name="Findley K."/>
            <person name="Foster B."/>
            <person name="Gaskell J."/>
            <person name="Glotzer D."/>
            <person name="Gorecki P."/>
            <person name="Heitman J."/>
            <person name="Hesse C."/>
            <person name="Hori C."/>
            <person name="Igarashi K."/>
            <person name="Jurgens J.A."/>
            <person name="Kallen N."/>
            <person name="Kersten P."/>
            <person name="Kohler A."/>
            <person name="Kuees U."/>
            <person name="Kumar T.K.A."/>
            <person name="Kuo A."/>
            <person name="LaButti K."/>
            <person name="Larrondo L.F."/>
            <person name="Lindquist E."/>
            <person name="Ling A."/>
            <person name="Lombard V."/>
            <person name="Lucas S."/>
            <person name="Lundell T."/>
            <person name="Martin R."/>
            <person name="McLaughlin D.J."/>
            <person name="Morgenstern I."/>
            <person name="Morin E."/>
            <person name="Murat C."/>
            <person name="Nagy L.G."/>
            <person name="Nolan M."/>
            <person name="Ohm R.A."/>
            <person name="Patyshakuliyeva A."/>
            <person name="Rokas A."/>
            <person name="Ruiz-Duenas F.J."/>
            <person name="Sabat G."/>
            <person name="Salamov A."/>
            <person name="Samejima M."/>
            <person name="Schmutz J."/>
            <person name="Slot J.C."/>
            <person name="St John F."/>
            <person name="Stenlid J."/>
            <person name="Sun H."/>
            <person name="Sun S."/>
            <person name="Syed K."/>
            <person name="Tsang A."/>
            <person name="Wiebenga A."/>
            <person name="Young D."/>
            <person name="Pisabarro A."/>
            <person name="Eastwood D.C."/>
            <person name="Martin F."/>
            <person name="Cullen D."/>
            <person name="Grigoriev I.V."/>
            <person name="Hibbett D.S."/>
        </authorList>
    </citation>
    <scope>NUCLEOTIDE SEQUENCE [LARGE SCALE GENOMIC DNA]</scope>
    <source>
        <strain evidence="2">RWD-64-598 SS2</strain>
    </source>
</reference>
<accession>A0A5M3M857</accession>
<dbReference type="AlphaFoldDB" id="A0A5M3M857"/>
<sequence length="470" mass="53274">MTSHQSSSNPCFFESLPNELVDDIFVHCLPEEPSIVSSIDAPLLFLAVCKRWKEIALASTLLWKKVYVNIAQEFKDPSADSEKSIRRILSLLKRWFQVSATAGPERTFQVDVVVRHDMYNLASPYPDAIFCTLRQPAFLHRIRSIESYGVLVFCKEDRRPHIPTPSSAAWDALVQDLSSLQTVSHIGRFDTPHLGQWIPPREEYQRARIVTGASSPTPGPALLVDSFMADSFVHTWHEDPMTMLQRFVPVPWNSLTTLSLRNTIIRDEAWYHRLLKSITQLPALESLTLHLSGFNTNGPHWEPFVMPRLTHLEVVGNPAYIDIDYRLAGFLRALRPPALQRLVVSRQEDSCVQHGAIMTIWLRDLLDSAPSLTSLEISDPYVEPGDIWRGLVERPLTRFSLRVYPAYAPVLRQLANPLVCPTLEAIELEVVHPTKEELELAWDIEAKRRVAKGGVLTEFVLTSCGNDETS</sequence>
<dbReference type="InterPro" id="IPR032675">
    <property type="entry name" value="LRR_dom_sf"/>
</dbReference>
<gene>
    <name evidence="1" type="ORF">CONPUDRAFT_147345</name>
</gene>
<protein>
    <submittedName>
        <fullName evidence="1">Uncharacterized protein</fullName>
    </submittedName>
</protein>
<dbReference type="EMBL" id="JH711589">
    <property type="protein sequence ID" value="EIW75227.1"/>
    <property type="molecule type" value="Genomic_DNA"/>
</dbReference>
<dbReference type="KEGG" id="cput:CONPUDRAFT_147345"/>
<dbReference type="Gene3D" id="3.80.10.10">
    <property type="entry name" value="Ribonuclease Inhibitor"/>
    <property type="match status" value="1"/>
</dbReference>
<proteinExistence type="predicted"/>
<organism evidence="1 2">
    <name type="scientific">Coniophora puteana (strain RWD-64-598)</name>
    <name type="common">Brown rot fungus</name>
    <dbReference type="NCBI Taxonomy" id="741705"/>
    <lineage>
        <taxon>Eukaryota</taxon>
        <taxon>Fungi</taxon>
        <taxon>Dikarya</taxon>
        <taxon>Basidiomycota</taxon>
        <taxon>Agaricomycotina</taxon>
        <taxon>Agaricomycetes</taxon>
        <taxon>Agaricomycetidae</taxon>
        <taxon>Boletales</taxon>
        <taxon>Coniophorineae</taxon>
        <taxon>Coniophoraceae</taxon>
        <taxon>Coniophora</taxon>
    </lineage>
</organism>
<name>A0A5M3M857_CONPW</name>
<keyword evidence="2" id="KW-1185">Reference proteome</keyword>
<dbReference type="Proteomes" id="UP000053558">
    <property type="component" value="Unassembled WGS sequence"/>
</dbReference>
<dbReference type="SUPFAM" id="SSF52047">
    <property type="entry name" value="RNI-like"/>
    <property type="match status" value="1"/>
</dbReference>
<dbReference type="GeneID" id="19202316"/>
<dbReference type="RefSeq" id="XP_007774642.1">
    <property type="nucleotide sequence ID" value="XM_007776452.1"/>
</dbReference>
<dbReference type="OrthoDB" id="2646305at2759"/>
<evidence type="ECO:0000313" key="2">
    <source>
        <dbReference type="Proteomes" id="UP000053558"/>
    </source>
</evidence>
<evidence type="ECO:0000313" key="1">
    <source>
        <dbReference type="EMBL" id="EIW75227.1"/>
    </source>
</evidence>